<keyword evidence="2" id="KW-1185">Reference proteome</keyword>
<protein>
    <submittedName>
        <fullName evidence="1">Uncharacterized protein</fullName>
    </submittedName>
</protein>
<sequence>MPFRREQLLAEEWERERAMNSSGEAEGVKCGSRLVFFQGKHYKSNVGGVGLGLGFEVLYVG</sequence>
<comment type="caution">
    <text evidence="1">The sequence shown here is derived from an EMBL/GenBank/DDBJ whole genome shotgun (WGS) entry which is preliminary data.</text>
</comment>
<organism evidence="1 2">
    <name type="scientific">Rosa chinensis</name>
    <name type="common">China rose</name>
    <dbReference type="NCBI Taxonomy" id="74649"/>
    <lineage>
        <taxon>Eukaryota</taxon>
        <taxon>Viridiplantae</taxon>
        <taxon>Streptophyta</taxon>
        <taxon>Embryophyta</taxon>
        <taxon>Tracheophyta</taxon>
        <taxon>Spermatophyta</taxon>
        <taxon>Magnoliopsida</taxon>
        <taxon>eudicotyledons</taxon>
        <taxon>Gunneridae</taxon>
        <taxon>Pentapetalae</taxon>
        <taxon>rosids</taxon>
        <taxon>fabids</taxon>
        <taxon>Rosales</taxon>
        <taxon>Rosaceae</taxon>
        <taxon>Rosoideae</taxon>
        <taxon>Rosoideae incertae sedis</taxon>
        <taxon>Rosa</taxon>
    </lineage>
</organism>
<name>A0A2P6Q460_ROSCH</name>
<dbReference type="Gramene" id="PRQ28971">
    <property type="protein sequence ID" value="PRQ28971"/>
    <property type="gene ID" value="RchiOBHm_Chr5g0008781"/>
</dbReference>
<gene>
    <name evidence="1" type="ORF">RchiOBHm_Chr5g0008781</name>
</gene>
<evidence type="ECO:0000313" key="1">
    <source>
        <dbReference type="EMBL" id="PRQ28971.1"/>
    </source>
</evidence>
<dbReference type="EMBL" id="PDCK01000043">
    <property type="protein sequence ID" value="PRQ28971.1"/>
    <property type="molecule type" value="Genomic_DNA"/>
</dbReference>
<reference evidence="1 2" key="1">
    <citation type="journal article" date="2018" name="Nat. Genet.">
        <title>The Rosa genome provides new insights in the design of modern roses.</title>
        <authorList>
            <person name="Bendahmane M."/>
        </authorList>
    </citation>
    <scope>NUCLEOTIDE SEQUENCE [LARGE SCALE GENOMIC DNA]</scope>
    <source>
        <strain evidence="2">cv. Old Blush</strain>
    </source>
</reference>
<dbReference type="Proteomes" id="UP000238479">
    <property type="component" value="Chromosome 5"/>
</dbReference>
<accession>A0A2P6Q460</accession>
<dbReference type="AlphaFoldDB" id="A0A2P6Q460"/>
<proteinExistence type="predicted"/>
<evidence type="ECO:0000313" key="2">
    <source>
        <dbReference type="Proteomes" id="UP000238479"/>
    </source>
</evidence>